<protein>
    <submittedName>
        <fullName evidence="1">Uncharacterized protein</fullName>
    </submittedName>
</protein>
<evidence type="ECO:0000313" key="2">
    <source>
        <dbReference type="Proteomes" id="UP000255234"/>
    </source>
</evidence>
<dbReference type="Proteomes" id="UP000255234">
    <property type="component" value="Unassembled WGS sequence"/>
</dbReference>
<evidence type="ECO:0000313" key="1">
    <source>
        <dbReference type="EMBL" id="STY71814.1"/>
    </source>
</evidence>
<dbReference type="EMBL" id="UGPP01000001">
    <property type="protein sequence ID" value="STY71814.1"/>
    <property type="molecule type" value="Genomic_DNA"/>
</dbReference>
<reference evidence="1 2" key="1">
    <citation type="submission" date="2018-06" db="EMBL/GenBank/DDBJ databases">
        <authorList>
            <consortium name="Pathogen Informatics"/>
            <person name="Doyle S."/>
        </authorList>
    </citation>
    <scope>NUCLEOTIDE SEQUENCE [LARGE SCALE GENOMIC DNA]</scope>
    <source>
        <strain evidence="1 2">NCTC10571</strain>
    </source>
</reference>
<dbReference type="AlphaFoldDB" id="A0A378NTX5"/>
<name>A0A378NTX5_9FIRM</name>
<gene>
    <name evidence="1" type="ORF">NCTC10571_01988</name>
</gene>
<organism evidence="1 2">
    <name type="scientific">Megamonas hypermegale</name>
    <dbReference type="NCBI Taxonomy" id="158847"/>
    <lineage>
        <taxon>Bacteria</taxon>
        <taxon>Bacillati</taxon>
        <taxon>Bacillota</taxon>
        <taxon>Negativicutes</taxon>
        <taxon>Selenomonadales</taxon>
        <taxon>Selenomonadaceae</taxon>
        <taxon>Megamonas</taxon>
    </lineage>
</organism>
<proteinExistence type="predicted"/>
<accession>A0A378NTX5</accession>
<sequence>MGDLFLLFLIVVVFLYTFWDDVFTDTNQF</sequence>